<evidence type="ECO:0000256" key="5">
    <source>
        <dbReference type="ARBA" id="ARBA00022777"/>
    </source>
</evidence>
<dbReference type="PATRIC" id="fig|1618023.3.peg.3161"/>
<reference evidence="13 14" key="1">
    <citation type="submission" date="2015-02" db="EMBL/GenBank/DDBJ databases">
        <title>Draft genome of a novel marine cyanobacterium (Chroococcales) isolated from South Atlantic Ocean.</title>
        <authorList>
            <person name="Rigonato J."/>
            <person name="Alvarenga D.O."/>
            <person name="Branco L.H."/>
            <person name="Varani A.M."/>
            <person name="Brandini F.P."/>
            <person name="Fiore M.F."/>
        </authorList>
    </citation>
    <scope>NUCLEOTIDE SEQUENCE [LARGE SCALE GENOMIC DNA]</scope>
    <source>
        <strain evidence="13 14">CENA595</strain>
    </source>
</reference>
<organism evidence="13 14">
    <name type="scientific">Aliterella atlantica CENA595</name>
    <dbReference type="NCBI Taxonomy" id="1618023"/>
    <lineage>
        <taxon>Bacteria</taxon>
        <taxon>Bacillati</taxon>
        <taxon>Cyanobacteriota</taxon>
        <taxon>Cyanophyceae</taxon>
        <taxon>Chroococcidiopsidales</taxon>
        <taxon>Aliterellaceae</taxon>
        <taxon>Aliterella</taxon>
    </lineage>
</organism>
<feature type="modified residue" description="4-aspartylphosphate" evidence="8">
    <location>
        <position position="891"/>
    </location>
</feature>
<evidence type="ECO:0000256" key="1">
    <source>
        <dbReference type="ARBA" id="ARBA00000085"/>
    </source>
</evidence>
<keyword evidence="6" id="KW-0902">Two-component regulatory system</keyword>
<dbReference type="STRING" id="1618023.UH38_07420"/>
<evidence type="ECO:0000256" key="2">
    <source>
        <dbReference type="ARBA" id="ARBA00012438"/>
    </source>
</evidence>
<evidence type="ECO:0000256" key="3">
    <source>
        <dbReference type="ARBA" id="ARBA00022553"/>
    </source>
</evidence>
<dbReference type="SMART" id="SM00073">
    <property type="entry name" value="HPT"/>
    <property type="match status" value="1"/>
</dbReference>
<dbReference type="PROSITE" id="PS50109">
    <property type="entry name" value="HIS_KIN"/>
    <property type="match status" value="1"/>
</dbReference>
<dbReference type="SMART" id="SM00448">
    <property type="entry name" value="REC"/>
    <property type="match status" value="1"/>
</dbReference>
<dbReference type="SUPFAM" id="SSF50341">
    <property type="entry name" value="CheW-like"/>
    <property type="match status" value="1"/>
</dbReference>
<dbReference type="GO" id="GO:0004673">
    <property type="term" value="F:protein histidine kinase activity"/>
    <property type="evidence" value="ECO:0007669"/>
    <property type="project" value="UniProtKB-EC"/>
</dbReference>
<protein>
    <recommendedName>
        <fullName evidence="2">histidine kinase</fullName>
        <ecNumber evidence="2">2.7.13.3</ecNumber>
    </recommendedName>
</protein>
<dbReference type="PROSITE" id="PS50851">
    <property type="entry name" value="CHEW"/>
    <property type="match status" value="1"/>
</dbReference>
<evidence type="ECO:0000259" key="10">
    <source>
        <dbReference type="PROSITE" id="PS50110"/>
    </source>
</evidence>
<dbReference type="InterPro" id="IPR003594">
    <property type="entry name" value="HATPase_dom"/>
</dbReference>
<dbReference type="GO" id="GO:0000160">
    <property type="term" value="P:phosphorelay signal transduction system"/>
    <property type="evidence" value="ECO:0007669"/>
    <property type="project" value="UniProtKB-KW"/>
</dbReference>
<dbReference type="InterPro" id="IPR002545">
    <property type="entry name" value="CheW-lke_dom"/>
</dbReference>
<dbReference type="PANTHER" id="PTHR43395:SF1">
    <property type="entry name" value="CHEMOTAXIS PROTEIN CHEA"/>
    <property type="match status" value="1"/>
</dbReference>
<dbReference type="SMART" id="SM00260">
    <property type="entry name" value="CheW"/>
    <property type="match status" value="1"/>
</dbReference>
<dbReference type="Gene3D" id="3.30.565.10">
    <property type="entry name" value="Histidine kinase-like ATPase, C-terminal domain"/>
    <property type="match status" value="1"/>
</dbReference>
<dbReference type="SMART" id="SM00387">
    <property type="entry name" value="HATPase_c"/>
    <property type="match status" value="1"/>
</dbReference>
<dbReference type="GO" id="GO:0006935">
    <property type="term" value="P:chemotaxis"/>
    <property type="evidence" value="ECO:0007669"/>
    <property type="project" value="InterPro"/>
</dbReference>
<evidence type="ECO:0000313" key="13">
    <source>
        <dbReference type="EMBL" id="KJH72257.1"/>
    </source>
</evidence>
<dbReference type="PRINTS" id="PR00344">
    <property type="entry name" value="BCTRLSENSOR"/>
</dbReference>
<dbReference type="CDD" id="cd00088">
    <property type="entry name" value="HPT"/>
    <property type="match status" value="1"/>
</dbReference>
<evidence type="ECO:0000259" key="12">
    <source>
        <dbReference type="PROSITE" id="PS50894"/>
    </source>
</evidence>
<dbReference type="AlphaFoldDB" id="A0A0D8ZV65"/>
<dbReference type="InterPro" id="IPR036061">
    <property type="entry name" value="CheW-like_dom_sf"/>
</dbReference>
<gene>
    <name evidence="13" type="ORF">UH38_07420</name>
</gene>
<dbReference type="Pfam" id="PF01627">
    <property type="entry name" value="Hpt"/>
    <property type="match status" value="1"/>
</dbReference>
<evidence type="ECO:0000256" key="7">
    <source>
        <dbReference type="PROSITE-ProRule" id="PRU00110"/>
    </source>
</evidence>
<keyword evidence="14" id="KW-1185">Reference proteome</keyword>
<dbReference type="InterPro" id="IPR004358">
    <property type="entry name" value="Sig_transdc_His_kin-like_C"/>
</dbReference>
<dbReference type="RefSeq" id="WP_045054016.1">
    <property type="nucleotide sequence ID" value="NZ_CAWMDP010000038.1"/>
</dbReference>
<dbReference type="SUPFAM" id="SSF47226">
    <property type="entry name" value="Histidine-containing phosphotransfer domain, HPT domain"/>
    <property type="match status" value="1"/>
</dbReference>
<keyword evidence="5" id="KW-0418">Kinase</keyword>
<keyword evidence="3 8" id="KW-0597">Phosphoprotein</keyword>
<dbReference type="InterPro" id="IPR036890">
    <property type="entry name" value="HATPase_C_sf"/>
</dbReference>
<dbReference type="PANTHER" id="PTHR43395">
    <property type="entry name" value="SENSOR HISTIDINE KINASE CHEA"/>
    <property type="match status" value="1"/>
</dbReference>
<dbReference type="InterPro" id="IPR008207">
    <property type="entry name" value="Sig_transdc_His_kin_Hpt_dom"/>
</dbReference>
<keyword evidence="4" id="KW-0808">Transferase</keyword>
<dbReference type="OrthoDB" id="291966at2"/>
<dbReference type="FunFam" id="3.30.565.10:FF:000016">
    <property type="entry name" value="Chemotaxis protein CheA, putative"/>
    <property type="match status" value="1"/>
</dbReference>
<dbReference type="SUPFAM" id="SSF52172">
    <property type="entry name" value="CheY-like"/>
    <property type="match status" value="1"/>
</dbReference>
<comment type="caution">
    <text evidence="13">The sequence shown here is derived from an EMBL/GenBank/DDBJ whole genome shotgun (WGS) entry which is preliminary data.</text>
</comment>
<feature type="modified residue" description="Phosphohistidine" evidence="7">
    <location>
        <position position="47"/>
    </location>
</feature>
<feature type="domain" description="HPt" evidence="12">
    <location>
        <begin position="1"/>
        <end position="104"/>
    </location>
</feature>
<feature type="domain" description="CheW-like" evidence="11">
    <location>
        <begin position="674"/>
        <end position="814"/>
    </location>
</feature>
<dbReference type="Proteomes" id="UP000032452">
    <property type="component" value="Unassembled WGS sequence"/>
</dbReference>
<dbReference type="Gene3D" id="2.30.30.40">
    <property type="entry name" value="SH3 Domains"/>
    <property type="match status" value="1"/>
</dbReference>
<evidence type="ECO:0000256" key="6">
    <source>
        <dbReference type="ARBA" id="ARBA00023012"/>
    </source>
</evidence>
<comment type="catalytic activity">
    <reaction evidence="1">
        <text>ATP + protein L-histidine = ADP + protein N-phospho-L-histidine.</text>
        <dbReference type="EC" id="2.7.13.3"/>
    </reaction>
</comment>
<dbReference type="InterPro" id="IPR036641">
    <property type="entry name" value="HPT_dom_sf"/>
</dbReference>
<dbReference type="InterPro" id="IPR001789">
    <property type="entry name" value="Sig_transdc_resp-reg_receiver"/>
</dbReference>
<feature type="domain" description="Response regulatory" evidence="10">
    <location>
        <begin position="841"/>
        <end position="958"/>
    </location>
</feature>
<evidence type="ECO:0000259" key="11">
    <source>
        <dbReference type="PROSITE" id="PS50851"/>
    </source>
</evidence>
<dbReference type="PROSITE" id="PS50894">
    <property type="entry name" value="HPT"/>
    <property type="match status" value="1"/>
</dbReference>
<dbReference type="Pfam" id="PF02518">
    <property type="entry name" value="HATPase_c"/>
    <property type="match status" value="1"/>
</dbReference>
<evidence type="ECO:0000259" key="9">
    <source>
        <dbReference type="PROSITE" id="PS50109"/>
    </source>
</evidence>
<dbReference type="Pfam" id="PF01584">
    <property type="entry name" value="CheW"/>
    <property type="match status" value="1"/>
</dbReference>
<evidence type="ECO:0000256" key="4">
    <source>
        <dbReference type="ARBA" id="ARBA00022679"/>
    </source>
</evidence>
<evidence type="ECO:0000256" key="8">
    <source>
        <dbReference type="PROSITE-ProRule" id="PRU00169"/>
    </source>
</evidence>
<dbReference type="EMBL" id="JYON01000006">
    <property type="protein sequence ID" value="KJH72257.1"/>
    <property type="molecule type" value="Genomic_DNA"/>
</dbReference>
<accession>A0A0D8ZV65</accession>
<sequence length="960" mass="106042">MTSIYDETRNLFLLEAPELLENIERDLLNLKEDRSPAKVHNLMRMTHTLKGAAACVGLETIKTVAHSLEDAFKALYNPDVVIDPELESLLFQGYECLRLPLTAEFTDTPIDEAEVLNRAAGVFTSLQGKLGDLFDNQAQIPSSAELGFDITQSIFETGVSKRLKDLAAALEHSQTAEIASLLQEQATVFVGLAESLKLPGFGAIASTILQALQVRPNEVISIAQIALADLEAAQAVILAGDRDRGGEPSAALQALAANDNQQDLDLPDLSLLEQLGDDLESQLPNSLEETEFALELNDTWDFSPESMEQVFGSLPLETAPEVAANSEVNLPTLNSTSERPKEQATPNPTVRVEQLKLARLNQLSGELLTNQNHQFAADEQIQATIQKLQQQLSQHQKVLTQLRDWSDMLTIEMEQPVATDTERLHNLQQSFTSEFQQLLNSAWDDTIQMEETLEETGLFSSKSSQILEKQQRLLTSVRDDLLSAQMSPLGEIFSRFERVLQQLSSVHGKQAQLEISGTEVLIDKAIAQKLYDPILHLVRNAYDHGIESAQQRLQLGKSEQGQICIQAYQQERWTVIAVSDDGKGLDFEKIGERALEVNLIAPEQAESLTEEKLIDLLFTPGFSTVAQVSDLSGRGVGLDVVRSQIESLQGQISVRSQPQQGTTFYLQIPVSLKIAKVLTVQVGDRAYGFVAEAIERILLPQPEQINQWQSGQRVMQWQEDEQQYSVPVYKLSHIVQHSSLAKASQQPSPLLLIQHQEEVIGIEVDRVIGEQELVIRPVGEIINPPSYVLGCCILADGSLTLMLDSTELITQLPKQKGIDSEPTKAILPAPVGNTESIGTAQILVVDDSVTVRQNLAAVLQKAGYQVWQAKDGTEAIATLEQYPKIKLIISDVEMPGMNGFKFLSHRSAHPAWQKIPVIMLTSRSSEKYQQIAFELGANGYLTKPYLDREILNAVTNAIAA</sequence>
<dbReference type="EC" id="2.7.13.3" evidence="2"/>
<dbReference type="InterPro" id="IPR005467">
    <property type="entry name" value="His_kinase_dom"/>
</dbReference>
<dbReference type="Gene3D" id="1.20.120.160">
    <property type="entry name" value="HPT domain"/>
    <property type="match status" value="1"/>
</dbReference>
<dbReference type="PROSITE" id="PS50110">
    <property type="entry name" value="RESPONSE_REGULATORY"/>
    <property type="match status" value="1"/>
</dbReference>
<dbReference type="SUPFAM" id="SSF55874">
    <property type="entry name" value="ATPase domain of HSP90 chaperone/DNA topoisomerase II/histidine kinase"/>
    <property type="match status" value="1"/>
</dbReference>
<name>A0A0D8ZV65_9CYAN</name>
<evidence type="ECO:0000313" key="14">
    <source>
        <dbReference type="Proteomes" id="UP000032452"/>
    </source>
</evidence>
<feature type="domain" description="Histidine kinase" evidence="9">
    <location>
        <begin position="408"/>
        <end position="672"/>
    </location>
</feature>
<dbReference type="Pfam" id="PF00072">
    <property type="entry name" value="Response_reg"/>
    <property type="match status" value="1"/>
</dbReference>
<proteinExistence type="predicted"/>
<dbReference type="InterPro" id="IPR051315">
    <property type="entry name" value="Bact_Chemotaxis_CheA"/>
</dbReference>
<dbReference type="Gene3D" id="3.40.50.2300">
    <property type="match status" value="1"/>
</dbReference>
<dbReference type="InterPro" id="IPR011006">
    <property type="entry name" value="CheY-like_superfamily"/>
</dbReference>